<dbReference type="CDD" id="cd05387">
    <property type="entry name" value="BY-kinase"/>
    <property type="match status" value="1"/>
</dbReference>
<keyword evidence="9 17" id="KW-0812">Transmembrane</keyword>
<dbReference type="SUPFAM" id="SSF52540">
    <property type="entry name" value="P-loop containing nucleoside triphosphate hydrolases"/>
    <property type="match status" value="1"/>
</dbReference>
<dbReference type="Proteomes" id="UP000195011">
    <property type="component" value="Unassembled WGS sequence"/>
</dbReference>
<dbReference type="InterPro" id="IPR050445">
    <property type="entry name" value="Bact_polysacc_biosynth/exp"/>
</dbReference>
<dbReference type="GO" id="GO:0004715">
    <property type="term" value="F:non-membrane spanning protein tyrosine kinase activity"/>
    <property type="evidence" value="ECO:0007669"/>
    <property type="project" value="UniProtKB-EC"/>
</dbReference>
<evidence type="ECO:0000256" key="9">
    <source>
        <dbReference type="ARBA" id="ARBA00022692"/>
    </source>
</evidence>
<evidence type="ECO:0000313" key="21">
    <source>
        <dbReference type="Proteomes" id="UP000195011"/>
    </source>
</evidence>
<reference evidence="20 21" key="1">
    <citation type="submission" date="2016-08" db="EMBL/GenBank/DDBJ databases">
        <title>Genome sequence of Clavibacter michiganensis spp strain CFBP8017.</title>
        <authorList>
            <person name="Thapa S.P."/>
            <person name="Coaker G."/>
            <person name="Jacques M.-A."/>
        </authorList>
    </citation>
    <scope>NUCLEOTIDE SEQUENCE [LARGE SCALE GENOMIC DNA]</scope>
    <source>
        <strain evidence="20">CFBP8017</strain>
    </source>
</reference>
<dbReference type="InterPro" id="IPR005702">
    <property type="entry name" value="Wzc-like_C"/>
</dbReference>
<evidence type="ECO:0000256" key="13">
    <source>
        <dbReference type="ARBA" id="ARBA00022989"/>
    </source>
</evidence>
<dbReference type="NCBIfam" id="TIGR01007">
    <property type="entry name" value="eps_fam"/>
    <property type="match status" value="1"/>
</dbReference>
<dbReference type="PANTHER" id="PTHR32309:SF13">
    <property type="entry name" value="FERRIC ENTEROBACTIN TRANSPORT PROTEIN FEPE"/>
    <property type="match status" value="1"/>
</dbReference>
<dbReference type="EMBL" id="MDJY01000029">
    <property type="protein sequence ID" value="OUE25185.1"/>
    <property type="molecule type" value="Genomic_DNA"/>
</dbReference>
<dbReference type="InterPro" id="IPR027417">
    <property type="entry name" value="P-loop_NTPase"/>
</dbReference>
<evidence type="ECO:0000256" key="4">
    <source>
        <dbReference type="ARBA" id="ARBA00008883"/>
    </source>
</evidence>
<evidence type="ECO:0000256" key="17">
    <source>
        <dbReference type="SAM" id="Phobius"/>
    </source>
</evidence>
<dbReference type="InterPro" id="IPR025669">
    <property type="entry name" value="AAA_dom"/>
</dbReference>
<evidence type="ECO:0000256" key="5">
    <source>
        <dbReference type="ARBA" id="ARBA00011903"/>
    </source>
</evidence>
<dbReference type="GO" id="GO:0005886">
    <property type="term" value="C:plasma membrane"/>
    <property type="evidence" value="ECO:0007669"/>
    <property type="project" value="UniProtKB-SubCell"/>
</dbReference>
<evidence type="ECO:0000256" key="11">
    <source>
        <dbReference type="ARBA" id="ARBA00022777"/>
    </source>
</evidence>
<comment type="subcellular location">
    <subcellularLocation>
        <location evidence="1">Cell inner membrane</location>
        <topology evidence="1">Multi-pass membrane protein</topology>
    </subcellularLocation>
</comment>
<dbReference type="Gene3D" id="3.40.50.300">
    <property type="entry name" value="P-loop containing nucleotide triphosphate hydrolases"/>
    <property type="match status" value="1"/>
</dbReference>
<comment type="catalytic activity">
    <reaction evidence="16">
        <text>L-tyrosyl-[protein] + ATP = O-phospho-L-tyrosyl-[protein] + ADP + H(+)</text>
        <dbReference type="Rhea" id="RHEA:10596"/>
        <dbReference type="Rhea" id="RHEA-COMP:10136"/>
        <dbReference type="Rhea" id="RHEA-COMP:20101"/>
        <dbReference type="ChEBI" id="CHEBI:15378"/>
        <dbReference type="ChEBI" id="CHEBI:30616"/>
        <dbReference type="ChEBI" id="CHEBI:46858"/>
        <dbReference type="ChEBI" id="CHEBI:61978"/>
        <dbReference type="ChEBI" id="CHEBI:456216"/>
        <dbReference type="EC" id="2.7.10.2"/>
    </reaction>
</comment>
<keyword evidence="14 17" id="KW-0472">Membrane</keyword>
<keyword evidence="8" id="KW-0808">Transferase</keyword>
<evidence type="ECO:0000256" key="12">
    <source>
        <dbReference type="ARBA" id="ARBA00022840"/>
    </source>
</evidence>
<evidence type="ECO:0000256" key="8">
    <source>
        <dbReference type="ARBA" id="ARBA00022679"/>
    </source>
</evidence>
<keyword evidence="11 20" id="KW-0418">Kinase</keyword>
<proteinExistence type="inferred from homology"/>
<evidence type="ECO:0000259" key="18">
    <source>
        <dbReference type="Pfam" id="PF02706"/>
    </source>
</evidence>
<comment type="similarity">
    <text evidence="2">Belongs to the CpsC/CapA family.</text>
</comment>
<evidence type="ECO:0000313" key="20">
    <source>
        <dbReference type="EMBL" id="OUE25185.1"/>
    </source>
</evidence>
<evidence type="ECO:0000259" key="19">
    <source>
        <dbReference type="Pfam" id="PF13614"/>
    </source>
</evidence>
<evidence type="ECO:0000256" key="2">
    <source>
        <dbReference type="ARBA" id="ARBA00006683"/>
    </source>
</evidence>
<keyword evidence="7" id="KW-0997">Cell inner membrane</keyword>
<dbReference type="GO" id="GO:0005524">
    <property type="term" value="F:ATP binding"/>
    <property type="evidence" value="ECO:0007669"/>
    <property type="project" value="UniProtKB-KW"/>
</dbReference>
<evidence type="ECO:0000256" key="10">
    <source>
        <dbReference type="ARBA" id="ARBA00022741"/>
    </source>
</evidence>
<evidence type="ECO:0000256" key="1">
    <source>
        <dbReference type="ARBA" id="ARBA00004429"/>
    </source>
</evidence>
<dbReference type="EC" id="2.7.10.2" evidence="5"/>
<gene>
    <name evidence="20" type="primary">ywqD_2</name>
    <name evidence="20" type="ORF">BFL36_05330</name>
</gene>
<dbReference type="AlphaFoldDB" id="A0A251YLS3"/>
<evidence type="ECO:0000256" key="15">
    <source>
        <dbReference type="ARBA" id="ARBA00023137"/>
    </source>
</evidence>
<dbReference type="GO" id="GO:0042802">
    <property type="term" value="F:identical protein binding"/>
    <property type="evidence" value="ECO:0007669"/>
    <property type="project" value="UniProtKB-ARBA"/>
</dbReference>
<evidence type="ECO:0000256" key="3">
    <source>
        <dbReference type="ARBA" id="ARBA00007316"/>
    </source>
</evidence>
<evidence type="ECO:0000256" key="6">
    <source>
        <dbReference type="ARBA" id="ARBA00022475"/>
    </source>
</evidence>
<comment type="similarity">
    <text evidence="3">Belongs to the CpsD/CapB family.</text>
</comment>
<name>A0A251YLS3_9MICO</name>
<feature type="domain" description="Polysaccharide chain length determinant N-terminal" evidence="18">
    <location>
        <begin position="30"/>
        <end position="115"/>
    </location>
</feature>
<dbReference type="Pfam" id="PF13614">
    <property type="entry name" value="AAA_31"/>
    <property type="match status" value="1"/>
</dbReference>
<dbReference type="FunFam" id="3.40.50.300:FF:000527">
    <property type="entry name" value="Tyrosine-protein kinase etk"/>
    <property type="match status" value="1"/>
</dbReference>
<dbReference type="InterPro" id="IPR003856">
    <property type="entry name" value="LPS_length_determ_N"/>
</dbReference>
<evidence type="ECO:0000256" key="14">
    <source>
        <dbReference type="ARBA" id="ARBA00023136"/>
    </source>
</evidence>
<comment type="caution">
    <text evidence="20">The sequence shown here is derived from an EMBL/GenBank/DDBJ whole genome shotgun (WGS) entry which is preliminary data.</text>
</comment>
<dbReference type="PANTHER" id="PTHR32309">
    <property type="entry name" value="TYROSINE-PROTEIN KINASE"/>
    <property type="match status" value="1"/>
</dbReference>
<feature type="domain" description="AAA" evidence="19">
    <location>
        <begin position="299"/>
        <end position="418"/>
    </location>
</feature>
<accession>A0A251YLS3</accession>
<feature type="transmembrane region" description="Helical" evidence="17">
    <location>
        <begin position="41"/>
        <end position="61"/>
    </location>
</feature>
<comment type="similarity">
    <text evidence="4">Belongs to the etk/wzc family.</text>
</comment>
<keyword evidence="13 17" id="KW-1133">Transmembrane helix</keyword>
<evidence type="ECO:0000256" key="16">
    <source>
        <dbReference type="ARBA" id="ARBA00051245"/>
    </source>
</evidence>
<keyword evidence="10" id="KW-0547">Nucleotide-binding</keyword>
<sequence>MIDSRGCGYPTYADTPRLSVFGEGFYIMALRDFIRMLRRGAVLIILTLLVGVGAAAAFSLLQTPEYEASTKMYVAQSSSGSVQDLQQGNNFITQAVKSYADVVTTRAVLQPVIDQFDLDMTSRELAETVRASAPLDTTIIDITVKNASRQDAATLADAIGTSLTTVVGELVPETIEGTPQVQITQLEQAEIPESPSSPNLPVNIVVGAIIGLLVGVGISLLRETLDNRIRGERDVELVTTKPILGGIAYDPKATERPLIVQDDPRSPRAESFRSLRTNLQFLEFGGRSRSFVITSSIQGEGKSTTSSNLALALADSGIKVVLIDADLRRPRLASYMGLEGAVGLTDILIGRAEIEDVIQPWGSGMLSILPAGQIPPNPSELLGSQGMARLLQDLEARYDVVLIDAPPLLPVTDAAILSKNAGGAIVVVAAGRTHRTQLKSAIANLTNVGADVLGLVITMLPTKGPDAYGYGHYGYGYGYTEDEDGTKTKAPIEKIKA</sequence>
<protein>
    <recommendedName>
        <fullName evidence="5">non-specific protein-tyrosine kinase</fullName>
        <ecNumber evidence="5">2.7.10.2</ecNumber>
    </recommendedName>
</protein>
<dbReference type="Pfam" id="PF02706">
    <property type="entry name" value="Wzz"/>
    <property type="match status" value="1"/>
</dbReference>
<organism evidence="20 21">
    <name type="scientific">Clavibacter michiganensis</name>
    <dbReference type="NCBI Taxonomy" id="28447"/>
    <lineage>
        <taxon>Bacteria</taxon>
        <taxon>Bacillati</taxon>
        <taxon>Actinomycetota</taxon>
        <taxon>Actinomycetes</taxon>
        <taxon>Micrococcales</taxon>
        <taxon>Microbacteriaceae</taxon>
        <taxon>Clavibacter</taxon>
    </lineage>
</organism>
<keyword evidence="6" id="KW-1003">Cell membrane</keyword>
<keyword evidence="15" id="KW-0829">Tyrosine-protein kinase</keyword>
<evidence type="ECO:0000256" key="7">
    <source>
        <dbReference type="ARBA" id="ARBA00022519"/>
    </source>
</evidence>
<keyword evidence="12" id="KW-0067">ATP-binding</keyword>